<protein>
    <submittedName>
        <fullName evidence="2">Metal-binding protein</fullName>
    </submittedName>
</protein>
<comment type="caution">
    <text evidence="2">The sequence shown here is derived from an EMBL/GenBank/DDBJ whole genome shotgun (WGS) entry which is preliminary data.</text>
</comment>
<dbReference type="RefSeq" id="WP_133492245.1">
    <property type="nucleotide sequence ID" value="NZ_AQPF01000071.1"/>
</dbReference>
<proteinExistence type="predicted"/>
<dbReference type="SUPFAM" id="SSF52833">
    <property type="entry name" value="Thioredoxin-like"/>
    <property type="match status" value="1"/>
</dbReference>
<name>A0ABQ6Y2K3_9GAMM</name>
<dbReference type="Pfam" id="PF04214">
    <property type="entry name" value="DUF411"/>
    <property type="match status" value="1"/>
</dbReference>
<accession>A0ABQ6Y2K3</accession>
<dbReference type="EMBL" id="AQPF01000071">
    <property type="protein sequence ID" value="KAF0802352.1"/>
    <property type="molecule type" value="Genomic_DNA"/>
</dbReference>
<feature type="chain" id="PRO_5046064223" evidence="1">
    <location>
        <begin position="20"/>
        <end position="140"/>
    </location>
</feature>
<keyword evidence="1" id="KW-0732">Signal</keyword>
<dbReference type="InterPro" id="IPR036249">
    <property type="entry name" value="Thioredoxin-like_sf"/>
</dbReference>
<reference evidence="2 3" key="1">
    <citation type="submission" date="2012-09" db="EMBL/GenBank/DDBJ databases">
        <title>Genome Sequence of alkane-degrading Bacterium Alcanivorax sp. 6-D-6.</title>
        <authorList>
            <person name="Lai Q."/>
            <person name="Shao Z."/>
        </authorList>
    </citation>
    <scope>NUCLEOTIDE SEQUENCE [LARGE SCALE GENOMIC DNA]</scope>
    <source>
        <strain evidence="2 3">6-D-6</strain>
    </source>
</reference>
<keyword evidence="3" id="KW-1185">Reference proteome</keyword>
<evidence type="ECO:0000313" key="3">
    <source>
        <dbReference type="Proteomes" id="UP000771797"/>
    </source>
</evidence>
<dbReference type="InterPro" id="IPR007332">
    <property type="entry name" value="DUF411"/>
</dbReference>
<sequence>MKKLLLGAALTLVSMAASAASLEVYKSPTCGCCIKWVEHMRENGFDVKVHETQNLQPIKEKAGLRAGLGSCHTAFIDGYTIEGHVPAKEVKRLLEERPEAVGLTVPAMPIGSPGMEMGDRQDPYQVLLFDEKGTEVYAQY</sequence>
<organism evidence="2 3">
    <name type="scientific">Alcanivorax xiamenensis</name>
    <dbReference type="NCBI Taxonomy" id="1177156"/>
    <lineage>
        <taxon>Bacteria</taxon>
        <taxon>Pseudomonadati</taxon>
        <taxon>Pseudomonadota</taxon>
        <taxon>Gammaproteobacteria</taxon>
        <taxon>Oceanospirillales</taxon>
        <taxon>Alcanivoracaceae</taxon>
        <taxon>Alcanivorax</taxon>
    </lineage>
</organism>
<gene>
    <name evidence="2" type="ORF">A6D6_04074</name>
</gene>
<feature type="signal peptide" evidence="1">
    <location>
        <begin position="1"/>
        <end position="19"/>
    </location>
</feature>
<evidence type="ECO:0000313" key="2">
    <source>
        <dbReference type="EMBL" id="KAF0802352.1"/>
    </source>
</evidence>
<evidence type="ECO:0000256" key="1">
    <source>
        <dbReference type="SAM" id="SignalP"/>
    </source>
</evidence>
<dbReference type="Proteomes" id="UP000771797">
    <property type="component" value="Unassembled WGS sequence"/>
</dbReference>